<name>A0A2N9IAQ5_FAGSY</name>
<accession>A0A2N9IAQ5</accession>
<dbReference type="EMBL" id="OIVN01005556">
    <property type="protein sequence ID" value="SPD23006.1"/>
    <property type="molecule type" value="Genomic_DNA"/>
</dbReference>
<reference evidence="1" key="1">
    <citation type="submission" date="2018-02" db="EMBL/GenBank/DDBJ databases">
        <authorList>
            <person name="Cohen D.B."/>
            <person name="Kent A.D."/>
        </authorList>
    </citation>
    <scope>NUCLEOTIDE SEQUENCE</scope>
</reference>
<gene>
    <name evidence="1" type="ORF">FSB_LOCUS50888</name>
</gene>
<dbReference type="Pfam" id="PF26178">
    <property type="entry name" value="PI-PLC_cat"/>
    <property type="match status" value="1"/>
</dbReference>
<dbReference type="PANTHER" id="PTHR13593:SF134">
    <property type="entry name" value="F14J22.5 PROTEIN"/>
    <property type="match status" value="1"/>
</dbReference>
<dbReference type="SUPFAM" id="SSF51695">
    <property type="entry name" value="PLC-like phosphodiesterases"/>
    <property type="match status" value="1"/>
</dbReference>
<dbReference type="InterPro" id="IPR051057">
    <property type="entry name" value="PI-PLC_domain"/>
</dbReference>
<evidence type="ECO:0000313" key="1">
    <source>
        <dbReference type="EMBL" id="SPD23006.1"/>
    </source>
</evidence>
<sequence length="236" mass="25969">MTSTMTSGCVTASATTLQLFNQLLRILEEIKIFLEANPTEIITIILEDYVTSPNGLTKVFDAAGLRKFWFPVRRMPKHGGDWPTVDDMVHNNQRLVVFTSIKSKEASEGIAYQWSYMVENQYGNGGMIDGLCPNRTESSPMNTITRSLVLVNYFRSTPNITETCKDNSAPLLKMVNTCYKASGNRWPNFVAVNFYKRSDGGGAPEAVDVANGHLVCGCGNIAYCKENTTPGACGLV</sequence>
<evidence type="ECO:0008006" key="2">
    <source>
        <dbReference type="Google" id="ProtNLM"/>
    </source>
</evidence>
<protein>
    <recommendedName>
        <fullName evidence="2">PI-PLC X domain-containing protein</fullName>
    </recommendedName>
</protein>
<dbReference type="AlphaFoldDB" id="A0A2N9IAQ5"/>
<proteinExistence type="predicted"/>
<dbReference type="PANTHER" id="PTHR13593">
    <property type="match status" value="1"/>
</dbReference>
<organism evidence="1">
    <name type="scientific">Fagus sylvatica</name>
    <name type="common">Beechnut</name>
    <dbReference type="NCBI Taxonomy" id="28930"/>
    <lineage>
        <taxon>Eukaryota</taxon>
        <taxon>Viridiplantae</taxon>
        <taxon>Streptophyta</taxon>
        <taxon>Embryophyta</taxon>
        <taxon>Tracheophyta</taxon>
        <taxon>Spermatophyta</taxon>
        <taxon>Magnoliopsida</taxon>
        <taxon>eudicotyledons</taxon>
        <taxon>Gunneridae</taxon>
        <taxon>Pentapetalae</taxon>
        <taxon>rosids</taxon>
        <taxon>fabids</taxon>
        <taxon>Fagales</taxon>
        <taxon>Fagaceae</taxon>
        <taxon>Fagus</taxon>
    </lineage>
</organism>
<dbReference type="GO" id="GO:0006629">
    <property type="term" value="P:lipid metabolic process"/>
    <property type="evidence" value="ECO:0007669"/>
    <property type="project" value="InterPro"/>
</dbReference>
<dbReference type="InterPro" id="IPR017946">
    <property type="entry name" value="PLC-like_Pdiesterase_TIM-brl"/>
</dbReference>
<dbReference type="Gene3D" id="3.20.20.190">
    <property type="entry name" value="Phosphatidylinositol (PI) phosphodiesterase"/>
    <property type="match status" value="1"/>
</dbReference>
<dbReference type="GO" id="GO:0008081">
    <property type="term" value="F:phosphoric diester hydrolase activity"/>
    <property type="evidence" value="ECO:0007669"/>
    <property type="project" value="InterPro"/>
</dbReference>